<keyword evidence="1" id="KW-1133">Transmembrane helix</keyword>
<keyword evidence="1" id="KW-0472">Membrane</keyword>
<dbReference type="EMBL" id="EQ999974">
    <property type="protein sequence ID" value="OAS99834.1"/>
    <property type="molecule type" value="Genomic_DNA"/>
</dbReference>
<keyword evidence="3" id="KW-1185">Reference proteome</keyword>
<feature type="transmembrane region" description="Helical" evidence="1">
    <location>
        <begin position="34"/>
        <end position="55"/>
    </location>
</feature>
<sequence length="121" mass="13289">SSHINRFIFTDNCDFNVESLIKNLKNVIMKKLSVLYITEFSMSLSAFSISFSVTFSQSSISASVSDSPALTTSISATSTSATSALTAVFITSSPCFKKILHRLSESCFSRIIFFFNSVKII</sequence>
<evidence type="ECO:0000313" key="3">
    <source>
        <dbReference type="Proteomes" id="UP000002039"/>
    </source>
</evidence>
<feature type="non-terminal residue" evidence="2">
    <location>
        <position position="1"/>
    </location>
</feature>
<protein>
    <submittedName>
        <fullName evidence="2">Uncharacterized protein</fullName>
    </submittedName>
</protein>
<gene>
    <name evidence="2" type="ORF">BDCG_16349</name>
</gene>
<name>A0ABX2VS76_AJEDR</name>
<evidence type="ECO:0000256" key="1">
    <source>
        <dbReference type="SAM" id="Phobius"/>
    </source>
</evidence>
<dbReference type="Proteomes" id="UP000002039">
    <property type="component" value="Unassembled WGS sequence"/>
</dbReference>
<feature type="non-terminal residue" evidence="2">
    <location>
        <position position="121"/>
    </location>
</feature>
<evidence type="ECO:0000313" key="2">
    <source>
        <dbReference type="EMBL" id="OAS99834.1"/>
    </source>
</evidence>
<keyword evidence="1" id="KW-0812">Transmembrane</keyword>
<accession>A0ABX2VS76</accession>
<dbReference type="RefSeq" id="XP_045279562.1">
    <property type="nucleotide sequence ID" value="XM_045425595.1"/>
</dbReference>
<organism evidence="2 3">
    <name type="scientific">Ajellomyces dermatitidis (strain ER-3 / ATCC MYA-2586)</name>
    <name type="common">Blastomyces dermatitidis</name>
    <dbReference type="NCBI Taxonomy" id="559297"/>
    <lineage>
        <taxon>Eukaryota</taxon>
        <taxon>Fungi</taxon>
        <taxon>Dikarya</taxon>
        <taxon>Ascomycota</taxon>
        <taxon>Pezizomycotina</taxon>
        <taxon>Eurotiomycetes</taxon>
        <taxon>Eurotiomycetidae</taxon>
        <taxon>Onygenales</taxon>
        <taxon>Ajellomycetaceae</taxon>
        <taxon>Blastomyces</taxon>
    </lineage>
</organism>
<proteinExistence type="predicted"/>
<dbReference type="GeneID" id="69031241"/>
<reference evidence="3" key="1">
    <citation type="journal article" date="2015" name="PLoS Genet.">
        <title>The dynamic genome and transcriptome of the human fungal pathogen Blastomyces and close relative Emmonsia.</title>
        <authorList>
            <person name="Munoz J.F."/>
            <person name="Gauthier G.M."/>
            <person name="Desjardins C.A."/>
            <person name="Gallo J.E."/>
            <person name="Holder J."/>
            <person name="Sullivan T.D."/>
            <person name="Marty A.J."/>
            <person name="Carmen J.C."/>
            <person name="Chen Z."/>
            <person name="Ding L."/>
            <person name="Gujja S."/>
            <person name="Magrini V."/>
            <person name="Misas E."/>
            <person name="Mitreva M."/>
            <person name="Priest M."/>
            <person name="Saif S."/>
            <person name="Whiston E.A."/>
            <person name="Young S."/>
            <person name="Zeng Q."/>
            <person name="Goldman W.E."/>
            <person name="Mardis E.R."/>
            <person name="Taylor J.W."/>
            <person name="McEwen J.G."/>
            <person name="Clay O.K."/>
            <person name="Klein B.S."/>
            <person name="Cuomo C.A."/>
        </authorList>
    </citation>
    <scope>NUCLEOTIDE SEQUENCE [LARGE SCALE GENOMIC DNA]</scope>
    <source>
        <strain evidence="3">ER-3 / ATCC MYA-2586</strain>
    </source>
</reference>